<keyword evidence="2" id="KW-1185">Reference proteome</keyword>
<gene>
    <name evidence="1" type="ORF">O6P37_22590</name>
</gene>
<sequence>MTIVMPRGDVEPVALQEPNGSGYVLLAATVDDRPPVAPNSRRKRALLDEIRADVRALRQSPDVIEADLFDAVLVAPGMGRELLRRRAATVTPARFDVVVLVRTTDPQSAVALRADSGYRHLVERMSATATRTHEIAARNVRRIADVDHGRPSVFLFNFFYADDPQRLVPVWHYTARWFVDHTALPDSTVLEPLAGEPADYGIINHASWPNFRTFLPHLALRPSFRRFVLTTFAANNVAAQPILYRRLPI</sequence>
<proteinExistence type="predicted"/>
<name>A0ABT4PYL7_9MYCO</name>
<organism evidence="1 2">
    <name type="scientific">Mycobacterium hippophais</name>
    <dbReference type="NCBI Taxonomy" id="3016340"/>
    <lineage>
        <taxon>Bacteria</taxon>
        <taxon>Bacillati</taxon>
        <taxon>Actinomycetota</taxon>
        <taxon>Actinomycetes</taxon>
        <taxon>Mycobacteriales</taxon>
        <taxon>Mycobacteriaceae</taxon>
        <taxon>Mycobacterium</taxon>
    </lineage>
</organism>
<evidence type="ECO:0000313" key="1">
    <source>
        <dbReference type="EMBL" id="MCZ8381663.1"/>
    </source>
</evidence>
<reference evidence="1" key="1">
    <citation type="submission" date="2022-12" db="EMBL/GenBank/DDBJ databases">
        <authorList>
            <person name="Deng Y."/>
            <person name="Zhang Y.-Q."/>
        </authorList>
    </citation>
    <scope>NUCLEOTIDE SEQUENCE</scope>
    <source>
        <strain evidence="1">CPCC 205372</strain>
    </source>
</reference>
<accession>A0ABT4PYL7</accession>
<dbReference type="Proteomes" id="UP001142153">
    <property type="component" value="Unassembled WGS sequence"/>
</dbReference>
<dbReference type="RefSeq" id="WP_269896180.1">
    <property type="nucleotide sequence ID" value="NZ_JAPZPY010000012.1"/>
</dbReference>
<dbReference type="EMBL" id="JAPZPY010000012">
    <property type="protein sequence ID" value="MCZ8381663.1"/>
    <property type="molecule type" value="Genomic_DNA"/>
</dbReference>
<protein>
    <submittedName>
        <fullName evidence="1">Uncharacterized protein</fullName>
    </submittedName>
</protein>
<comment type="caution">
    <text evidence="1">The sequence shown here is derived from an EMBL/GenBank/DDBJ whole genome shotgun (WGS) entry which is preliminary data.</text>
</comment>
<evidence type="ECO:0000313" key="2">
    <source>
        <dbReference type="Proteomes" id="UP001142153"/>
    </source>
</evidence>